<dbReference type="PANTHER" id="PTHR30572">
    <property type="entry name" value="MEMBRANE COMPONENT OF TRANSPORTER-RELATED"/>
    <property type="match status" value="1"/>
</dbReference>
<sequence>MNILCTLACSQIKRKKSRTAITIAAISLSTALLTAVINFAVSGNTMVQGFLGEDYGEFGSAYTLLLLIPAAILGALIIAMAVIVISNAFRMSANERVAQFGTLKCVGATKEQVYKTIMYECVLLCIVAIPLGVVLGYLLSFVGIGISNQFMEEMNTLVRIMIKQVNFSLSFVFSPAALLVSVLISGITVFVAAMIPAKKAMKVSALDCLRNGGEIKGNLNVHAKAQINGKRSIEYQLARKNVASNRKQMKSAVMALSVSMILFVSMSGLKEIADGVQEYMTFDYGYSVVADYSANRKYTTNPKTGRVEEHAQTISSELAEEILSELSEYEGTEVYGSGADYATYDTPLSSEELTPEVQKALEKEITEENGELLLDVERIILDEKHYRELCQQAGVEYGGILLLNDYKYNDHGTEKHVQPLPSSTTSLKLEKADGSSQEIEIAAVLSLEEIPERLLYPNTNPVRIVVPKGEVRGYTWMTTPENENGYMEYARQVLESYFPQNGMDYGEAGYVSRVYGAEDYSKFMNIAIVLAAFFIYAFVFLLGLVGILNVISAVSFQIRTRARELAVLKSVGITSESLEKMLNIESVLCSGKALVTGLPVGILLVLIMGYCVKMVFPISFHMPWGAILIAIAVSFGVIWGTVKVSLNTLKKQNIIETIRTL</sequence>
<feature type="transmembrane region" description="Helical" evidence="7">
    <location>
        <begin position="523"/>
        <end position="551"/>
    </location>
</feature>
<evidence type="ECO:0000313" key="10">
    <source>
        <dbReference type="Proteomes" id="UP001549106"/>
    </source>
</evidence>
<comment type="caution">
    <text evidence="9">The sequence shown here is derived from an EMBL/GenBank/DDBJ whole genome shotgun (WGS) entry which is preliminary data.</text>
</comment>
<gene>
    <name evidence="9" type="ORF">ABID24_000480</name>
</gene>
<protein>
    <submittedName>
        <fullName evidence="9">ABC transport system permease protein</fullName>
    </submittedName>
</protein>
<organism evidence="9 10">
    <name type="scientific">Blautia caecimuris</name>
    <dbReference type="NCBI Taxonomy" id="1796615"/>
    <lineage>
        <taxon>Bacteria</taxon>
        <taxon>Bacillati</taxon>
        <taxon>Bacillota</taxon>
        <taxon>Clostridia</taxon>
        <taxon>Lachnospirales</taxon>
        <taxon>Lachnospiraceae</taxon>
        <taxon>Blautia</taxon>
    </lineage>
</organism>
<keyword evidence="2" id="KW-1003">Cell membrane</keyword>
<dbReference type="RefSeq" id="WP_257463821.1">
    <property type="nucleotide sequence ID" value="NZ_JANJZT010000002.1"/>
</dbReference>
<feature type="domain" description="ABC3 transporter permease C-terminal" evidence="8">
    <location>
        <begin position="537"/>
        <end position="654"/>
    </location>
</feature>
<reference evidence="9 10" key="1">
    <citation type="submission" date="2024-06" db="EMBL/GenBank/DDBJ databases">
        <title>Genomic Encyclopedia of Type Strains, Phase IV (KMG-IV): sequencing the most valuable type-strain genomes for metagenomic binning, comparative biology and taxonomic classification.</title>
        <authorList>
            <person name="Goeker M."/>
        </authorList>
    </citation>
    <scope>NUCLEOTIDE SEQUENCE [LARGE SCALE GENOMIC DNA]</scope>
    <source>
        <strain evidence="9 10">DSM 29492</strain>
    </source>
</reference>
<feature type="transmembrane region" description="Helical" evidence="7">
    <location>
        <begin position="593"/>
        <end position="616"/>
    </location>
</feature>
<keyword evidence="10" id="KW-1185">Reference proteome</keyword>
<evidence type="ECO:0000256" key="6">
    <source>
        <dbReference type="ARBA" id="ARBA00038076"/>
    </source>
</evidence>
<feature type="transmembrane region" description="Helical" evidence="7">
    <location>
        <begin position="622"/>
        <end position="642"/>
    </location>
</feature>
<comment type="similarity">
    <text evidence="6">Belongs to the ABC-4 integral membrane protein family.</text>
</comment>
<feature type="transmembrane region" description="Helical" evidence="7">
    <location>
        <begin position="61"/>
        <end position="86"/>
    </location>
</feature>
<keyword evidence="5 7" id="KW-0472">Membrane</keyword>
<evidence type="ECO:0000256" key="5">
    <source>
        <dbReference type="ARBA" id="ARBA00023136"/>
    </source>
</evidence>
<dbReference type="PANTHER" id="PTHR30572:SF4">
    <property type="entry name" value="ABC TRANSPORTER PERMEASE YTRF"/>
    <property type="match status" value="1"/>
</dbReference>
<evidence type="ECO:0000313" key="9">
    <source>
        <dbReference type="EMBL" id="MET3749257.1"/>
    </source>
</evidence>
<dbReference type="EMBL" id="JBEPMJ010000002">
    <property type="protein sequence ID" value="MET3749257.1"/>
    <property type="molecule type" value="Genomic_DNA"/>
</dbReference>
<evidence type="ECO:0000259" key="8">
    <source>
        <dbReference type="Pfam" id="PF02687"/>
    </source>
</evidence>
<evidence type="ECO:0000256" key="7">
    <source>
        <dbReference type="SAM" id="Phobius"/>
    </source>
</evidence>
<evidence type="ECO:0000256" key="4">
    <source>
        <dbReference type="ARBA" id="ARBA00022989"/>
    </source>
</evidence>
<dbReference type="Pfam" id="PF02687">
    <property type="entry name" value="FtsX"/>
    <property type="match status" value="2"/>
</dbReference>
<feature type="domain" description="ABC3 transporter permease C-terminal" evidence="8">
    <location>
        <begin position="72"/>
        <end position="204"/>
    </location>
</feature>
<evidence type="ECO:0000256" key="2">
    <source>
        <dbReference type="ARBA" id="ARBA00022475"/>
    </source>
</evidence>
<feature type="transmembrane region" description="Helical" evidence="7">
    <location>
        <begin position="20"/>
        <end position="41"/>
    </location>
</feature>
<feature type="transmembrane region" description="Helical" evidence="7">
    <location>
        <begin position="249"/>
        <end position="269"/>
    </location>
</feature>
<keyword evidence="3 7" id="KW-0812">Transmembrane</keyword>
<keyword evidence="4 7" id="KW-1133">Transmembrane helix</keyword>
<evidence type="ECO:0000256" key="1">
    <source>
        <dbReference type="ARBA" id="ARBA00004651"/>
    </source>
</evidence>
<dbReference type="InterPro" id="IPR050250">
    <property type="entry name" value="Macrolide_Exporter_MacB"/>
</dbReference>
<name>A0ABV2LYH8_9FIRM</name>
<comment type="subcellular location">
    <subcellularLocation>
        <location evidence="1">Cell membrane</location>
        <topology evidence="1">Multi-pass membrane protein</topology>
    </subcellularLocation>
</comment>
<evidence type="ECO:0000256" key="3">
    <source>
        <dbReference type="ARBA" id="ARBA00022692"/>
    </source>
</evidence>
<accession>A0ABV2LYH8</accession>
<proteinExistence type="inferred from homology"/>
<dbReference type="InterPro" id="IPR003838">
    <property type="entry name" value="ABC3_permease_C"/>
</dbReference>
<feature type="transmembrane region" description="Helical" evidence="7">
    <location>
        <begin position="167"/>
        <end position="195"/>
    </location>
</feature>
<feature type="transmembrane region" description="Helical" evidence="7">
    <location>
        <begin position="121"/>
        <end position="147"/>
    </location>
</feature>
<dbReference type="Proteomes" id="UP001549106">
    <property type="component" value="Unassembled WGS sequence"/>
</dbReference>